<evidence type="ECO:0000313" key="3">
    <source>
        <dbReference type="Proteomes" id="UP001610444"/>
    </source>
</evidence>
<dbReference type="Proteomes" id="UP001610444">
    <property type="component" value="Unassembled WGS sequence"/>
</dbReference>
<keyword evidence="3" id="KW-1185">Reference proteome</keyword>
<proteinExistence type="predicted"/>
<reference evidence="2 3" key="1">
    <citation type="submission" date="2024-07" db="EMBL/GenBank/DDBJ databases">
        <title>Section-level genome sequencing and comparative genomics of Aspergillus sections Usti and Cavernicolus.</title>
        <authorList>
            <consortium name="Lawrence Berkeley National Laboratory"/>
            <person name="Nybo J.L."/>
            <person name="Vesth T.C."/>
            <person name="Theobald S."/>
            <person name="Frisvad J.C."/>
            <person name="Larsen T.O."/>
            <person name="Kjaerboelling I."/>
            <person name="Rothschild-Mancinelli K."/>
            <person name="Lyhne E.K."/>
            <person name="Kogle M.E."/>
            <person name="Barry K."/>
            <person name="Clum A."/>
            <person name="Na H."/>
            <person name="Ledsgaard L."/>
            <person name="Lin J."/>
            <person name="Lipzen A."/>
            <person name="Kuo A."/>
            <person name="Riley R."/>
            <person name="Mondo S."/>
            <person name="LaButti K."/>
            <person name="Haridas S."/>
            <person name="Pangalinan J."/>
            <person name="Salamov A.A."/>
            <person name="Simmons B.A."/>
            <person name="Magnuson J.K."/>
            <person name="Chen J."/>
            <person name="Drula E."/>
            <person name="Henrissat B."/>
            <person name="Wiebenga A."/>
            <person name="Lubbers R.J."/>
            <person name="Gomes A.C."/>
            <person name="Macurrencykelacurrency M.R."/>
            <person name="Stajich J."/>
            <person name="Grigoriev I.V."/>
            <person name="Mortensen U.H."/>
            <person name="De vries R.P."/>
            <person name="Baker S.E."/>
            <person name="Andersen M.R."/>
        </authorList>
    </citation>
    <scope>NUCLEOTIDE SEQUENCE [LARGE SCALE GENOMIC DNA]</scope>
    <source>
        <strain evidence="2 3">CBS 756.74</strain>
    </source>
</reference>
<dbReference type="EMBL" id="JBFXLR010000050">
    <property type="protein sequence ID" value="KAL2842653.1"/>
    <property type="molecule type" value="Genomic_DNA"/>
</dbReference>
<protein>
    <submittedName>
        <fullName evidence="2">Uncharacterized protein</fullName>
    </submittedName>
</protein>
<name>A0ABR4JUL6_9EURO</name>
<evidence type="ECO:0000313" key="2">
    <source>
        <dbReference type="EMBL" id="KAL2842653.1"/>
    </source>
</evidence>
<comment type="caution">
    <text evidence="2">The sequence shown here is derived from an EMBL/GenBank/DDBJ whole genome shotgun (WGS) entry which is preliminary data.</text>
</comment>
<gene>
    <name evidence="2" type="ORF">BJX68DRAFT_244631</name>
</gene>
<sequence length="72" mass="8685">MEARLLSRSLDLLPRSRGLRLFKRRPSRGRLWWRLCLLLRLLRRRLLAPARLRSSPGQKSQPFLRLHYQAKP</sequence>
<evidence type="ECO:0000256" key="1">
    <source>
        <dbReference type="SAM" id="MobiDB-lite"/>
    </source>
</evidence>
<dbReference type="GeneID" id="98156511"/>
<feature type="region of interest" description="Disordered" evidence="1">
    <location>
        <begin position="52"/>
        <end position="72"/>
    </location>
</feature>
<accession>A0ABR4JUL6</accession>
<organism evidence="2 3">
    <name type="scientific">Aspergillus pseudodeflectus</name>
    <dbReference type="NCBI Taxonomy" id="176178"/>
    <lineage>
        <taxon>Eukaryota</taxon>
        <taxon>Fungi</taxon>
        <taxon>Dikarya</taxon>
        <taxon>Ascomycota</taxon>
        <taxon>Pezizomycotina</taxon>
        <taxon>Eurotiomycetes</taxon>
        <taxon>Eurotiomycetidae</taxon>
        <taxon>Eurotiales</taxon>
        <taxon>Aspergillaceae</taxon>
        <taxon>Aspergillus</taxon>
        <taxon>Aspergillus subgen. Nidulantes</taxon>
    </lineage>
</organism>
<dbReference type="RefSeq" id="XP_070895219.1">
    <property type="nucleotide sequence ID" value="XM_071041347.1"/>
</dbReference>